<dbReference type="InterPro" id="IPR005146">
    <property type="entry name" value="B3/B4_tRNA-bd"/>
</dbReference>
<evidence type="ECO:0000256" key="13">
    <source>
        <dbReference type="ARBA" id="ARBA00023146"/>
    </source>
</evidence>
<evidence type="ECO:0000313" key="21">
    <source>
        <dbReference type="Proteomes" id="UP000006640"/>
    </source>
</evidence>
<dbReference type="InterPro" id="IPR005121">
    <property type="entry name" value="Fdx_antiC-bd"/>
</dbReference>
<comment type="catalytic activity">
    <reaction evidence="14 15">
        <text>tRNA(Phe) + L-phenylalanine + ATP = L-phenylalanyl-tRNA(Phe) + AMP + diphosphate + H(+)</text>
        <dbReference type="Rhea" id="RHEA:19413"/>
        <dbReference type="Rhea" id="RHEA-COMP:9668"/>
        <dbReference type="Rhea" id="RHEA-COMP:9699"/>
        <dbReference type="ChEBI" id="CHEBI:15378"/>
        <dbReference type="ChEBI" id="CHEBI:30616"/>
        <dbReference type="ChEBI" id="CHEBI:33019"/>
        <dbReference type="ChEBI" id="CHEBI:58095"/>
        <dbReference type="ChEBI" id="CHEBI:78442"/>
        <dbReference type="ChEBI" id="CHEBI:78531"/>
        <dbReference type="ChEBI" id="CHEBI:456215"/>
        <dbReference type="EC" id="6.1.1.20"/>
    </reaction>
</comment>
<organism evidence="20 21">
    <name type="scientific">Thermobispora bispora (strain ATCC 19993 / DSM 43833 / CBS 139.67 / JCM 10125 / KCTC 9307 / NBRC 14880 / R51)</name>
    <dbReference type="NCBI Taxonomy" id="469371"/>
    <lineage>
        <taxon>Bacteria</taxon>
        <taxon>Bacillati</taxon>
        <taxon>Actinomycetota</taxon>
        <taxon>Actinomycetes</taxon>
        <taxon>Streptosporangiales</taxon>
        <taxon>Streptosporangiaceae</taxon>
        <taxon>Thermobispora</taxon>
    </lineage>
</organism>
<evidence type="ECO:0000256" key="6">
    <source>
        <dbReference type="ARBA" id="ARBA00022598"/>
    </source>
</evidence>
<keyword evidence="9 15" id="KW-0067">ATP-binding</keyword>
<dbReference type="InterPro" id="IPR002547">
    <property type="entry name" value="tRNA-bd_dom"/>
</dbReference>
<accession>D6Y1Z2</accession>
<dbReference type="GO" id="GO:0006432">
    <property type="term" value="P:phenylalanyl-tRNA aminoacylation"/>
    <property type="evidence" value="ECO:0007669"/>
    <property type="project" value="UniProtKB-UniRule"/>
</dbReference>
<keyword evidence="8 15" id="KW-0547">Nucleotide-binding</keyword>
<dbReference type="Gene3D" id="3.50.40.10">
    <property type="entry name" value="Phenylalanyl-trna Synthetase, Chain B, domain 3"/>
    <property type="match status" value="1"/>
</dbReference>
<dbReference type="GO" id="GO:0005524">
    <property type="term" value="F:ATP binding"/>
    <property type="evidence" value="ECO:0007669"/>
    <property type="project" value="UniProtKB-UniRule"/>
</dbReference>
<dbReference type="GO" id="GO:0009328">
    <property type="term" value="C:phenylalanine-tRNA ligase complex"/>
    <property type="evidence" value="ECO:0007669"/>
    <property type="project" value="TreeGrafter"/>
</dbReference>
<dbReference type="SUPFAM" id="SSF54991">
    <property type="entry name" value="Anticodon-binding domain of PheRS"/>
    <property type="match status" value="1"/>
</dbReference>
<evidence type="ECO:0000256" key="2">
    <source>
        <dbReference type="ARBA" id="ARBA00008653"/>
    </source>
</evidence>
<dbReference type="SMART" id="SM00896">
    <property type="entry name" value="FDX-ACB"/>
    <property type="match status" value="1"/>
</dbReference>
<dbReference type="SUPFAM" id="SSF56037">
    <property type="entry name" value="PheT/TilS domain"/>
    <property type="match status" value="1"/>
</dbReference>
<dbReference type="PROSITE" id="PS51447">
    <property type="entry name" value="FDX_ACB"/>
    <property type="match status" value="1"/>
</dbReference>
<keyword evidence="6 15" id="KW-0436">Ligase</keyword>
<dbReference type="FunFam" id="3.30.70.380:FF:000001">
    <property type="entry name" value="Phenylalanine--tRNA ligase beta subunit"/>
    <property type="match status" value="1"/>
</dbReference>
<evidence type="ECO:0000256" key="1">
    <source>
        <dbReference type="ARBA" id="ARBA00004496"/>
    </source>
</evidence>
<dbReference type="InterPro" id="IPR036690">
    <property type="entry name" value="Fdx_antiC-bd_sf"/>
</dbReference>
<evidence type="ECO:0000256" key="4">
    <source>
        <dbReference type="ARBA" id="ARBA00022490"/>
    </source>
</evidence>
<dbReference type="eggNOG" id="COG0073">
    <property type="taxonomic scope" value="Bacteria"/>
</dbReference>
<evidence type="ECO:0000256" key="5">
    <source>
        <dbReference type="ARBA" id="ARBA00022555"/>
    </source>
</evidence>
<dbReference type="InterPro" id="IPR012340">
    <property type="entry name" value="NA-bd_OB-fold"/>
</dbReference>
<evidence type="ECO:0000256" key="14">
    <source>
        <dbReference type="ARBA" id="ARBA00049255"/>
    </source>
</evidence>
<dbReference type="Pfam" id="PF03483">
    <property type="entry name" value="B3_4"/>
    <property type="match status" value="1"/>
</dbReference>
<reference evidence="20 21" key="1">
    <citation type="submission" date="2010-01" db="EMBL/GenBank/DDBJ databases">
        <title>The complete genome of Thermobispora bispora DSM 43833.</title>
        <authorList>
            <consortium name="US DOE Joint Genome Institute (JGI-PGF)"/>
            <person name="Lucas S."/>
            <person name="Copeland A."/>
            <person name="Lapidus A."/>
            <person name="Glavina del Rio T."/>
            <person name="Dalin E."/>
            <person name="Tice H."/>
            <person name="Bruce D."/>
            <person name="Goodwin L."/>
            <person name="Pitluck S."/>
            <person name="Kyrpides N."/>
            <person name="Mavromatis K."/>
            <person name="Ivanova N."/>
            <person name="Mikhailova N."/>
            <person name="Chertkov O."/>
            <person name="Brettin T."/>
            <person name="Detter J.C."/>
            <person name="Han C."/>
            <person name="Larimer F."/>
            <person name="Land M."/>
            <person name="Hauser L."/>
            <person name="Markowitz V."/>
            <person name="Cheng J.-F."/>
            <person name="Hugenholtz P."/>
            <person name="Woyke T."/>
            <person name="Wu D."/>
            <person name="Jando M."/>
            <person name="Schneider S."/>
            <person name="Klenk H.-P."/>
            <person name="Eisen J.A."/>
        </authorList>
    </citation>
    <scope>NUCLEOTIDE SEQUENCE [LARGE SCALE GENOMIC DNA]</scope>
    <source>
        <strain evidence="21">ATCC 19993 / DSM 43833 / CBS 139.67 / JCM 10125 / KCTC 9307 / NBRC 14880 / R51</strain>
    </source>
</reference>
<dbReference type="EC" id="6.1.1.20" evidence="15"/>
<keyword evidence="4 15" id="KW-0963">Cytoplasm</keyword>
<sequence>MKVPLSWLREYVDLPAVTAREIADRLTAAGFKVEALIPHGHEIKNVVVGRVVGIEELTGFKKPIRYCRVEVGEDAPREIICGATNFGVGAVVPVALPGAILPGGFEISSRKVYGRISDGMICSEAELGIAEKSPGIMLLPPDSPIGADVVELLGLRDDVLELEVTPDRGYALSIRGVAREVAIAFDAPFRDPAAIEVPETSGSSWPASIADPTACDRFVLRSVSGLDTSAETPPWMRIRLFRAGMRSISLAVDVTNYVMLELGQPLHAFDRSRLNGEIVVRRARPGETLETLDHVVRELHEEDILITDSSGPIGLAGTMGGLHTEISDASTDIVIEAAHFSATGVARMSRRHGLVSEASRRFERGVDRELPLVASWRAVQLLAELGRATIDPGVTHAEVEVSPVTISIPADYPGRVAGVPYPRETVIRRLEQIGCTVTEGVPAQDAGPRAGHGVAATGTVSTGDLADKLAVRGDDMITVTPPSWRPDLTDPNDLAEEVIRLEGYEHLPSILPPAPAGAGLTEEQRALRRVGRALAYTGYVEVLSYPFVGLKDFDGLMLPADDPRRRATRLLNPLSEDEPFMRTTLLPGLLRTLARNVGRGFSDVALFEIGRVFLPQEGAPEIAPVLAVDRRPTDEELARLEAALPRQPLRVAVVLAGEAERSGWWGQGRGASWADAIQAARVVAREYGVELRVRAVEHAPWHPGRCAELSVAGEASGEPVVVGHAGELHPRVVEAFGLPPRTAAMELELSLLRPSGPVQAPAISTYPVATQDVALVVPADTPVAEVEAALREGAGELLESVRLFDVYTGPQVGEGNKSLAYTLRFRAPDRTLTVEETTAARDAAVALAAERTGARLRGA</sequence>
<proteinExistence type="inferred from homology"/>
<dbReference type="SUPFAM" id="SSF50249">
    <property type="entry name" value="Nucleic acid-binding proteins"/>
    <property type="match status" value="1"/>
</dbReference>
<evidence type="ECO:0000259" key="18">
    <source>
        <dbReference type="PROSITE" id="PS51447"/>
    </source>
</evidence>
<dbReference type="FunFam" id="3.30.930.10:FF:000130">
    <property type="entry name" value="Phenylalanine--tRNA ligase beta subunit"/>
    <property type="match status" value="1"/>
</dbReference>
<dbReference type="Proteomes" id="UP000006640">
    <property type="component" value="Chromosome"/>
</dbReference>
<dbReference type="HOGENOM" id="CLU_016891_0_0_11"/>
<dbReference type="InterPro" id="IPR045060">
    <property type="entry name" value="Phe-tRNA-ligase_IIc_bsu"/>
</dbReference>
<dbReference type="GO" id="GO:0004826">
    <property type="term" value="F:phenylalanine-tRNA ligase activity"/>
    <property type="evidence" value="ECO:0007669"/>
    <property type="project" value="UniProtKB-UniRule"/>
</dbReference>
<evidence type="ECO:0000256" key="16">
    <source>
        <dbReference type="PROSITE-ProRule" id="PRU00209"/>
    </source>
</evidence>
<keyword evidence="12 15" id="KW-0648">Protein biosynthesis</keyword>
<gene>
    <name evidence="15" type="primary">pheT</name>
    <name evidence="20" type="ordered locus">Tbis_2036</name>
</gene>
<keyword evidence="21" id="KW-1185">Reference proteome</keyword>
<feature type="binding site" evidence="15">
    <location>
        <position position="487"/>
    </location>
    <ligand>
        <name>Mg(2+)</name>
        <dbReference type="ChEBI" id="CHEBI:18420"/>
        <note>shared with alpha subunit</note>
    </ligand>
</feature>
<feature type="domain" description="B5" evidence="19">
    <location>
        <begin position="401"/>
        <end position="509"/>
    </location>
</feature>
<evidence type="ECO:0000256" key="8">
    <source>
        <dbReference type="ARBA" id="ARBA00022741"/>
    </source>
</evidence>
<dbReference type="AlphaFoldDB" id="D6Y1Z2"/>
<protein>
    <recommendedName>
        <fullName evidence="15">Phenylalanine--tRNA ligase beta subunit</fullName>
        <ecNumber evidence="15">6.1.1.20</ecNumber>
    </recommendedName>
    <alternativeName>
        <fullName evidence="15">Phenylalanyl-tRNA synthetase beta subunit</fullName>
        <shortName evidence="15">PheRS</shortName>
    </alternativeName>
</protein>
<keyword evidence="11 16" id="KW-0694">RNA-binding</keyword>
<dbReference type="InterPro" id="IPR009061">
    <property type="entry name" value="DNA-bd_dom_put_sf"/>
</dbReference>
<evidence type="ECO:0000313" key="20">
    <source>
        <dbReference type="EMBL" id="ADG88748.1"/>
    </source>
</evidence>
<keyword evidence="10 15" id="KW-0460">Magnesium</keyword>
<evidence type="ECO:0000256" key="15">
    <source>
        <dbReference type="HAMAP-Rule" id="MF_00283"/>
    </source>
</evidence>
<evidence type="ECO:0000256" key="7">
    <source>
        <dbReference type="ARBA" id="ARBA00022723"/>
    </source>
</evidence>
<dbReference type="eggNOG" id="COG0072">
    <property type="taxonomic scope" value="Bacteria"/>
</dbReference>
<dbReference type="Pfam" id="PF03484">
    <property type="entry name" value="B5"/>
    <property type="match status" value="1"/>
</dbReference>
<dbReference type="EMBL" id="CP001874">
    <property type="protein sequence ID" value="ADG88748.1"/>
    <property type="molecule type" value="Genomic_DNA"/>
</dbReference>
<evidence type="ECO:0000259" key="17">
    <source>
        <dbReference type="PROSITE" id="PS50886"/>
    </source>
</evidence>
<feature type="domain" description="FDX-ACB" evidence="18">
    <location>
        <begin position="764"/>
        <end position="857"/>
    </location>
</feature>
<comment type="similarity">
    <text evidence="2 15">Belongs to the phenylalanyl-tRNA synthetase beta subunit family. Type 1 subfamily.</text>
</comment>
<evidence type="ECO:0000256" key="11">
    <source>
        <dbReference type="ARBA" id="ARBA00022884"/>
    </source>
</evidence>
<dbReference type="InterPro" id="IPR045864">
    <property type="entry name" value="aa-tRNA-synth_II/BPL/LPL"/>
</dbReference>
<dbReference type="InterPro" id="IPR020825">
    <property type="entry name" value="Phe-tRNA_synthase-like_B3/B4"/>
</dbReference>
<dbReference type="CDD" id="cd00769">
    <property type="entry name" value="PheRS_beta_core"/>
    <property type="match status" value="1"/>
</dbReference>
<evidence type="ECO:0000256" key="9">
    <source>
        <dbReference type="ARBA" id="ARBA00022840"/>
    </source>
</evidence>
<dbReference type="Gene3D" id="2.40.50.140">
    <property type="entry name" value="Nucleic acid-binding proteins"/>
    <property type="match status" value="1"/>
</dbReference>
<dbReference type="PANTHER" id="PTHR10947:SF0">
    <property type="entry name" value="PHENYLALANINE--TRNA LIGASE BETA SUBUNIT"/>
    <property type="match status" value="1"/>
</dbReference>
<dbReference type="SMART" id="SM00873">
    <property type="entry name" value="B3_4"/>
    <property type="match status" value="1"/>
</dbReference>
<feature type="binding site" evidence="15">
    <location>
        <position position="497"/>
    </location>
    <ligand>
        <name>Mg(2+)</name>
        <dbReference type="ChEBI" id="CHEBI:18420"/>
        <note>shared with alpha subunit</note>
    </ligand>
</feature>
<keyword evidence="5 16" id="KW-0820">tRNA-binding</keyword>
<dbReference type="SUPFAM" id="SSF46955">
    <property type="entry name" value="Putative DNA-binding domain"/>
    <property type="match status" value="1"/>
</dbReference>
<evidence type="ECO:0000256" key="3">
    <source>
        <dbReference type="ARBA" id="ARBA00011209"/>
    </source>
</evidence>
<evidence type="ECO:0000259" key="19">
    <source>
        <dbReference type="PROSITE" id="PS51483"/>
    </source>
</evidence>
<dbReference type="CDD" id="cd02796">
    <property type="entry name" value="tRNA_bind_bactPheRS"/>
    <property type="match status" value="1"/>
</dbReference>
<feature type="binding site" evidence="15">
    <location>
        <position position="493"/>
    </location>
    <ligand>
        <name>Mg(2+)</name>
        <dbReference type="ChEBI" id="CHEBI:18420"/>
        <note>shared with alpha subunit</note>
    </ligand>
</feature>
<dbReference type="Gene3D" id="3.30.930.10">
    <property type="entry name" value="Bira Bifunctional Protein, Domain 2"/>
    <property type="match status" value="1"/>
</dbReference>
<dbReference type="Pfam" id="PF17759">
    <property type="entry name" value="tRNA_synthFbeta"/>
    <property type="match status" value="1"/>
</dbReference>
<dbReference type="RefSeq" id="WP_013132281.1">
    <property type="nucleotide sequence ID" value="NC_014165.1"/>
</dbReference>
<dbReference type="GO" id="GO:0000287">
    <property type="term" value="F:magnesium ion binding"/>
    <property type="evidence" value="ECO:0007669"/>
    <property type="project" value="UniProtKB-UniRule"/>
</dbReference>
<keyword evidence="7 15" id="KW-0479">Metal-binding</keyword>
<dbReference type="Gene3D" id="3.30.70.380">
    <property type="entry name" value="Ferrodoxin-fold anticodon-binding domain"/>
    <property type="match status" value="1"/>
</dbReference>
<dbReference type="PROSITE" id="PS51483">
    <property type="entry name" value="B5"/>
    <property type="match status" value="1"/>
</dbReference>
<comment type="cofactor">
    <cofactor evidence="15">
        <name>Mg(2+)</name>
        <dbReference type="ChEBI" id="CHEBI:18420"/>
    </cofactor>
    <text evidence="15">Binds 2 magnesium ions per tetramer.</text>
</comment>
<dbReference type="KEGG" id="tbi:Tbis_2036"/>
<evidence type="ECO:0000256" key="10">
    <source>
        <dbReference type="ARBA" id="ARBA00022842"/>
    </source>
</evidence>
<dbReference type="PROSITE" id="PS50886">
    <property type="entry name" value="TRBD"/>
    <property type="match status" value="1"/>
</dbReference>
<dbReference type="PANTHER" id="PTHR10947">
    <property type="entry name" value="PHENYLALANYL-TRNA SYNTHETASE BETA CHAIN AND LEUCINE-RICH REPEAT-CONTAINING PROTEIN 47"/>
    <property type="match status" value="1"/>
</dbReference>
<dbReference type="InterPro" id="IPR033714">
    <property type="entry name" value="tRNA_bind_bactPheRS"/>
</dbReference>
<dbReference type="Gene3D" id="3.30.56.10">
    <property type="match status" value="2"/>
</dbReference>
<dbReference type="OrthoDB" id="9805455at2"/>
<dbReference type="SMART" id="SM00874">
    <property type="entry name" value="B5"/>
    <property type="match status" value="1"/>
</dbReference>
<dbReference type="InterPro" id="IPR005147">
    <property type="entry name" value="tRNA_synthase_B5-dom"/>
</dbReference>
<dbReference type="Pfam" id="PF01588">
    <property type="entry name" value="tRNA_bind"/>
    <property type="match status" value="1"/>
</dbReference>
<dbReference type="SUPFAM" id="SSF55681">
    <property type="entry name" value="Class II aaRS and biotin synthetases"/>
    <property type="match status" value="1"/>
</dbReference>
<dbReference type="Pfam" id="PF03147">
    <property type="entry name" value="FDX-ACB"/>
    <property type="match status" value="1"/>
</dbReference>
<evidence type="ECO:0000256" key="12">
    <source>
        <dbReference type="ARBA" id="ARBA00022917"/>
    </source>
</evidence>
<keyword evidence="13 15" id="KW-0030">Aminoacyl-tRNA synthetase</keyword>
<name>D6Y1Z2_THEBD</name>
<dbReference type="FunFam" id="2.40.50.140:FF:000045">
    <property type="entry name" value="Phenylalanine--tRNA ligase beta subunit"/>
    <property type="match status" value="1"/>
</dbReference>
<feature type="binding site" evidence="15">
    <location>
        <position position="496"/>
    </location>
    <ligand>
        <name>Mg(2+)</name>
        <dbReference type="ChEBI" id="CHEBI:18420"/>
        <note>shared with alpha subunit</note>
    </ligand>
</feature>
<comment type="subunit">
    <text evidence="3 15">Tetramer of two alpha and two beta subunits.</text>
</comment>
<dbReference type="InterPro" id="IPR004532">
    <property type="entry name" value="Phe-tRNA-ligase_IIc_bsu_bact"/>
</dbReference>
<dbReference type="InterPro" id="IPR041616">
    <property type="entry name" value="PheRS_beta_core"/>
</dbReference>
<dbReference type="STRING" id="469371.Tbis_2036"/>
<comment type="subcellular location">
    <subcellularLocation>
        <location evidence="1 15">Cytoplasm</location>
    </subcellularLocation>
</comment>
<dbReference type="HAMAP" id="MF_00283">
    <property type="entry name" value="Phe_tRNA_synth_beta1"/>
    <property type="match status" value="1"/>
</dbReference>
<dbReference type="GO" id="GO:0000049">
    <property type="term" value="F:tRNA binding"/>
    <property type="evidence" value="ECO:0007669"/>
    <property type="project" value="UniProtKB-UniRule"/>
</dbReference>
<feature type="domain" description="TRNA-binding" evidence="17">
    <location>
        <begin position="40"/>
        <end position="150"/>
    </location>
</feature>